<dbReference type="AlphaFoldDB" id="A0A9P8L459"/>
<dbReference type="InterPro" id="IPR000210">
    <property type="entry name" value="BTB/POZ_dom"/>
</dbReference>
<keyword evidence="7 9" id="KW-0472">Membrane</keyword>
<dbReference type="GO" id="GO:0005789">
    <property type="term" value="C:endoplasmic reticulum membrane"/>
    <property type="evidence" value="ECO:0007669"/>
    <property type="project" value="UniProtKB-SubCell"/>
</dbReference>
<feature type="transmembrane region" description="Helical" evidence="9">
    <location>
        <begin position="44"/>
        <end position="63"/>
    </location>
</feature>
<evidence type="ECO:0000256" key="4">
    <source>
        <dbReference type="ARBA" id="ARBA00022824"/>
    </source>
</evidence>
<evidence type="ECO:0000256" key="2">
    <source>
        <dbReference type="ARBA" id="ARBA00022692"/>
    </source>
</evidence>
<dbReference type="CDD" id="cd18186">
    <property type="entry name" value="BTB_POZ_ZBTB_KLHL-like"/>
    <property type="match status" value="1"/>
</dbReference>
<evidence type="ECO:0000313" key="12">
    <source>
        <dbReference type="Proteomes" id="UP000698800"/>
    </source>
</evidence>
<evidence type="ECO:0000256" key="6">
    <source>
        <dbReference type="ARBA" id="ARBA00023098"/>
    </source>
</evidence>
<organism evidence="11 12">
    <name type="scientific">Glutinoglossum americanum</name>
    <dbReference type="NCBI Taxonomy" id="1670608"/>
    <lineage>
        <taxon>Eukaryota</taxon>
        <taxon>Fungi</taxon>
        <taxon>Dikarya</taxon>
        <taxon>Ascomycota</taxon>
        <taxon>Pezizomycotina</taxon>
        <taxon>Geoglossomycetes</taxon>
        <taxon>Geoglossales</taxon>
        <taxon>Geoglossaceae</taxon>
        <taxon>Glutinoglossum</taxon>
    </lineage>
</organism>
<evidence type="ECO:0000256" key="5">
    <source>
        <dbReference type="ARBA" id="ARBA00022989"/>
    </source>
</evidence>
<keyword evidence="3" id="KW-0378">Hydrolase</keyword>
<dbReference type="GO" id="GO:0010945">
    <property type="term" value="F:coenzyme A diphosphatase activity"/>
    <property type="evidence" value="ECO:0007669"/>
    <property type="project" value="InterPro"/>
</dbReference>
<dbReference type="PANTHER" id="PTHR23129:SF0">
    <property type="entry name" value="ACYL-COENZYME A DIPHOSPHATASE FITM2"/>
    <property type="match status" value="1"/>
</dbReference>
<dbReference type="OrthoDB" id="5579088at2759"/>
<reference evidence="11" key="1">
    <citation type="submission" date="2021-03" db="EMBL/GenBank/DDBJ databases">
        <title>Comparative genomics and phylogenomic investigation of the class Geoglossomycetes provide insights into ecological specialization and systematics.</title>
        <authorList>
            <person name="Melie T."/>
            <person name="Pirro S."/>
            <person name="Miller A.N."/>
            <person name="Quandt A."/>
        </authorList>
    </citation>
    <scope>NUCLEOTIDE SEQUENCE</scope>
    <source>
        <strain evidence="11">GBOQ0MN5Z8</strain>
    </source>
</reference>
<dbReference type="InterPro" id="IPR011333">
    <property type="entry name" value="SKP1/BTB/POZ_sf"/>
</dbReference>
<keyword evidence="6" id="KW-0443">Lipid metabolism</keyword>
<keyword evidence="2 9" id="KW-0812">Transmembrane</keyword>
<evidence type="ECO:0000256" key="7">
    <source>
        <dbReference type="ARBA" id="ARBA00023136"/>
    </source>
</evidence>
<comment type="caution">
    <text evidence="11">The sequence shown here is derived from an EMBL/GenBank/DDBJ whole genome shotgun (WGS) entry which is preliminary data.</text>
</comment>
<keyword evidence="12" id="KW-1185">Reference proteome</keyword>
<keyword evidence="4" id="KW-0256">Endoplasmic reticulum</keyword>
<dbReference type="Pfam" id="PF10261">
    <property type="entry name" value="FIT"/>
    <property type="match status" value="1"/>
</dbReference>
<dbReference type="Gene3D" id="3.30.710.10">
    <property type="entry name" value="Potassium Channel Kv1.1, Chain A"/>
    <property type="match status" value="1"/>
</dbReference>
<dbReference type="GO" id="GO:0034389">
    <property type="term" value="P:lipid droplet organization"/>
    <property type="evidence" value="ECO:0007669"/>
    <property type="project" value="TreeGrafter"/>
</dbReference>
<dbReference type="GO" id="GO:0008654">
    <property type="term" value="P:phospholipid biosynthetic process"/>
    <property type="evidence" value="ECO:0007669"/>
    <property type="project" value="TreeGrafter"/>
</dbReference>
<dbReference type="EMBL" id="JAGHQL010000081">
    <property type="protein sequence ID" value="KAH0541341.1"/>
    <property type="molecule type" value="Genomic_DNA"/>
</dbReference>
<evidence type="ECO:0000256" key="1">
    <source>
        <dbReference type="ARBA" id="ARBA00004477"/>
    </source>
</evidence>
<gene>
    <name evidence="11" type="ORF">FGG08_004179</name>
</gene>
<evidence type="ECO:0000256" key="9">
    <source>
        <dbReference type="SAM" id="Phobius"/>
    </source>
</evidence>
<comment type="subcellular location">
    <subcellularLocation>
        <location evidence="1">Endoplasmic reticulum membrane</location>
        <topology evidence="1">Multi-pass membrane protein</topology>
    </subcellularLocation>
</comment>
<dbReference type="GO" id="GO:0019915">
    <property type="term" value="P:lipid storage"/>
    <property type="evidence" value="ECO:0007669"/>
    <property type="project" value="InterPro"/>
</dbReference>
<dbReference type="PROSITE" id="PS50097">
    <property type="entry name" value="BTB"/>
    <property type="match status" value="1"/>
</dbReference>
<dbReference type="InterPro" id="IPR019388">
    <property type="entry name" value="FIT"/>
</dbReference>
<feature type="transmembrane region" description="Helical" evidence="9">
    <location>
        <begin position="137"/>
        <end position="155"/>
    </location>
</feature>
<feature type="domain" description="BTB" evidence="10">
    <location>
        <begin position="308"/>
        <end position="366"/>
    </location>
</feature>
<name>A0A9P8L459_9PEZI</name>
<accession>A0A9P8L459</accession>
<dbReference type="Proteomes" id="UP000698800">
    <property type="component" value="Unassembled WGS sequence"/>
</dbReference>
<feature type="transmembrane region" description="Helical" evidence="9">
    <location>
        <begin position="210"/>
        <end position="228"/>
    </location>
</feature>
<feature type="region of interest" description="Disordered" evidence="8">
    <location>
        <begin position="1"/>
        <end position="33"/>
    </location>
</feature>
<dbReference type="SUPFAM" id="SSF54695">
    <property type="entry name" value="POZ domain"/>
    <property type="match status" value="1"/>
</dbReference>
<evidence type="ECO:0000256" key="8">
    <source>
        <dbReference type="SAM" id="MobiDB-lite"/>
    </source>
</evidence>
<sequence>MSTTLPSEPNGGGINLEYKDKPRPATLSSTSASRSPYLPTAIETFIFSVYLATLVIGSLFSLLDPSARAAPYNASTQSHPSHLAPSYFAQKHNLFNLLFVKIGWFWTSLAFLIFIFSHTSVAPPGAAILAPKRMRAVLRWLLVTSWWIVVTQWFFGPPLMDRAFTLTGGKCVLETTHLDLASDKLQLFSSAACKITGGKWRGGYDLSGHVFLLVLAGSLLWLEVLHVIMHTAGLKDERVVAGGAGAASAEVRGVEDEKTEKETRPRDISEWGVGVKVVLHSQLVPVEKAREAAQKTRPNNGYGYFIGFVVRGEPKQETFFVHGHILCAKSQFVKSYYEKHKETRKVWMIIEDAEPVIFEILVELIYCDDPLEVLTKLEFPDDVAPTLPHLYLAAEKVGIRKFMNIDIVHIKIVDDEWLPSNATLRWLYQKTNEKSGLHQLLVAS</sequence>
<evidence type="ECO:0000256" key="3">
    <source>
        <dbReference type="ARBA" id="ARBA00022801"/>
    </source>
</evidence>
<keyword evidence="5 9" id="KW-1133">Transmembrane helix</keyword>
<feature type="transmembrane region" description="Helical" evidence="9">
    <location>
        <begin position="94"/>
        <end position="116"/>
    </location>
</feature>
<evidence type="ECO:0000313" key="11">
    <source>
        <dbReference type="EMBL" id="KAH0541341.1"/>
    </source>
</evidence>
<dbReference type="PANTHER" id="PTHR23129">
    <property type="entry name" value="ACYL-COENZYME A DIPHOSPHATASE FITM2"/>
    <property type="match status" value="1"/>
</dbReference>
<evidence type="ECO:0000259" key="10">
    <source>
        <dbReference type="PROSITE" id="PS50097"/>
    </source>
</evidence>
<dbReference type="Pfam" id="PF00651">
    <property type="entry name" value="BTB"/>
    <property type="match status" value="1"/>
</dbReference>
<protein>
    <recommendedName>
        <fullName evidence="10">BTB domain-containing protein</fullName>
    </recommendedName>
</protein>
<proteinExistence type="predicted"/>